<dbReference type="GO" id="GO:0003723">
    <property type="term" value="F:RNA binding"/>
    <property type="evidence" value="ECO:0007669"/>
    <property type="project" value="UniProtKB-UniRule"/>
</dbReference>
<dbReference type="InterPro" id="IPR001890">
    <property type="entry name" value="RNA-binding_CRM"/>
</dbReference>
<dbReference type="EMBL" id="AVPE01000002">
    <property type="protein sequence ID" value="KGX93554.1"/>
    <property type="molecule type" value="Genomic_DNA"/>
</dbReference>
<accession>A0A0A5GNM5</accession>
<protein>
    <submittedName>
        <fullName evidence="4">RNA-binding protein</fullName>
    </submittedName>
</protein>
<evidence type="ECO:0000259" key="3">
    <source>
        <dbReference type="PROSITE" id="PS51295"/>
    </source>
</evidence>
<dbReference type="InterPro" id="IPR035920">
    <property type="entry name" value="YhbY-like_sf"/>
</dbReference>
<dbReference type="eggNOG" id="COG1534">
    <property type="taxonomic scope" value="Bacteria"/>
</dbReference>
<reference evidence="4 5" key="1">
    <citation type="submission" date="2013-08" db="EMBL/GenBank/DDBJ databases">
        <authorList>
            <person name="Huang J."/>
            <person name="Wang G."/>
        </authorList>
    </citation>
    <scope>NUCLEOTIDE SEQUENCE [LARGE SCALE GENOMIC DNA]</scope>
    <source>
        <strain evidence="4 5">JSM 076056</strain>
    </source>
</reference>
<evidence type="ECO:0000313" key="5">
    <source>
        <dbReference type="Proteomes" id="UP000030528"/>
    </source>
</evidence>
<dbReference type="PANTHER" id="PTHR40065:SF3">
    <property type="entry name" value="RNA-BINDING PROTEIN YHBY"/>
    <property type="match status" value="1"/>
</dbReference>
<gene>
    <name evidence="4" type="ORF">N781_11030</name>
</gene>
<keyword evidence="1 2" id="KW-0694">RNA-binding</keyword>
<dbReference type="Proteomes" id="UP000030528">
    <property type="component" value="Unassembled WGS sequence"/>
</dbReference>
<dbReference type="Gene3D" id="3.30.110.60">
    <property type="entry name" value="YhbY-like"/>
    <property type="match status" value="1"/>
</dbReference>
<dbReference type="STRING" id="1385510.GCA_000425205_01115"/>
<dbReference type="NCBIfam" id="TIGR00253">
    <property type="entry name" value="RNA_bind_YhbY"/>
    <property type="match status" value="1"/>
</dbReference>
<dbReference type="Pfam" id="PF01985">
    <property type="entry name" value="CRS1_YhbY"/>
    <property type="match status" value="1"/>
</dbReference>
<dbReference type="SUPFAM" id="SSF75471">
    <property type="entry name" value="YhbY-like"/>
    <property type="match status" value="1"/>
</dbReference>
<organism evidence="4 5">
    <name type="scientific">Pontibacillus halophilus JSM 076056 = DSM 19796</name>
    <dbReference type="NCBI Taxonomy" id="1385510"/>
    <lineage>
        <taxon>Bacteria</taxon>
        <taxon>Bacillati</taxon>
        <taxon>Bacillota</taxon>
        <taxon>Bacilli</taxon>
        <taxon>Bacillales</taxon>
        <taxon>Bacillaceae</taxon>
        <taxon>Pontibacillus</taxon>
    </lineage>
</organism>
<dbReference type="OrthoDB" id="9797519at2"/>
<dbReference type="InterPro" id="IPR017924">
    <property type="entry name" value="RNA-binding_YhbY"/>
</dbReference>
<evidence type="ECO:0000256" key="2">
    <source>
        <dbReference type="PROSITE-ProRule" id="PRU00626"/>
    </source>
</evidence>
<dbReference type="SMART" id="SM01103">
    <property type="entry name" value="CRS1_YhbY"/>
    <property type="match status" value="1"/>
</dbReference>
<dbReference type="PANTHER" id="PTHR40065">
    <property type="entry name" value="RNA-BINDING PROTEIN YHBY"/>
    <property type="match status" value="1"/>
</dbReference>
<sequence length="96" mass="10922">MLTGKQKRFLRSKAHHLNPIFQVGKTGVNENMVEQIEDTLEKRELIKISILQNNFDDKHEVANEIASNTGAHVVQIIGNTIVLYKESTNNKEIQLP</sequence>
<evidence type="ECO:0000256" key="1">
    <source>
        <dbReference type="ARBA" id="ARBA00022884"/>
    </source>
</evidence>
<keyword evidence="5" id="KW-1185">Reference proteome</keyword>
<dbReference type="InterPro" id="IPR051925">
    <property type="entry name" value="RNA-binding_domain"/>
</dbReference>
<comment type="caution">
    <text evidence="4">The sequence shown here is derived from an EMBL/GenBank/DDBJ whole genome shotgun (WGS) entry which is preliminary data.</text>
</comment>
<dbReference type="RefSeq" id="WP_026802132.1">
    <property type="nucleotide sequence ID" value="NZ_AVPE01000002.1"/>
</dbReference>
<dbReference type="PROSITE" id="PS51295">
    <property type="entry name" value="CRM"/>
    <property type="match status" value="1"/>
</dbReference>
<name>A0A0A5GNM5_9BACI</name>
<feature type="domain" description="CRM" evidence="3">
    <location>
        <begin position="1"/>
        <end position="96"/>
    </location>
</feature>
<proteinExistence type="predicted"/>
<dbReference type="AlphaFoldDB" id="A0A0A5GNM5"/>
<evidence type="ECO:0000313" key="4">
    <source>
        <dbReference type="EMBL" id="KGX93554.1"/>
    </source>
</evidence>